<dbReference type="GO" id="GO:0016301">
    <property type="term" value="F:kinase activity"/>
    <property type="evidence" value="ECO:0007669"/>
    <property type="project" value="UniProtKB-KW"/>
</dbReference>
<feature type="compositionally biased region" description="Polar residues" evidence="1">
    <location>
        <begin position="1"/>
        <end position="13"/>
    </location>
</feature>
<dbReference type="EMBL" id="JAUDFV010000166">
    <property type="protein sequence ID" value="KAL2712548.1"/>
    <property type="molecule type" value="Genomic_DNA"/>
</dbReference>
<evidence type="ECO:0000256" key="1">
    <source>
        <dbReference type="SAM" id="MobiDB-lite"/>
    </source>
</evidence>
<evidence type="ECO:0000313" key="2">
    <source>
        <dbReference type="EMBL" id="KAL2712548.1"/>
    </source>
</evidence>
<proteinExistence type="predicted"/>
<keyword evidence="2" id="KW-0808">Transferase</keyword>
<keyword evidence="2" id="KW-0418">Kinase</keyword>
<comment type="caution">
    <text evidence="2">The sequence shown here is derived from an EMBL/GenBank/DDBJ whole genome shotgun (WGS) entry which is preliminary data.</text>
</comment>
<feature type="region of interest" description="Disordered" evidence="1">
    <location>
        <begin position="1"/>
        <end position="25"/>
    </location>
</feature>
<dbReference type="AlphaFoldDB" id="A0ABD1ZW05"/>
<dbReference type="Proteomes" id="UP001607302">
    <property type="component" value="Unassembled WGS sequence"/>
</dbReference>
<evidence type="ECO:0000313" key="3">
    <source>
        <dbReference type="Proteomes" id="UP001607302"/>
    </source>
</evidence>
<reference evidence="2 3" key="1">
    <citation type="journal article" date="2024" name="Ann. Entomol. Soc. Am.">
        <title>Genomic analyses of the southern and eastern yellowjacket wasps (Hymenoptera: Vespidae) reveal evolutionary signatures of social life.</title>
        <authorList>
            <person name="Catto M.A."/>
            <person name="Caine P.B."/>
            <person name="Orr S.E."/>
            <person name="Hunt B.G."/>
            <person name="Goodisman M.A.D."/>
        </authorList>
    </citation>
    <scope>NUCLEOTIDE SEQUENCE [LARGE SCALE GENOMIC DNA]</scope>
    <source>
        <strain evidence="2">233</strain>
        <tissue evidence="2">Head and thorax</tissue>
    </source>
</reference>
<name>A0ABD1ZW05_VESSQ</name>
<protein>
    <submittedName>
        <fullName evidence="2">Serine/threonine-protein kinase MARK2 isoform X9</fullName>
    </submittedName>
</protein>
<gene>
    <name evidence="2" type="ORF">V1478_018071</name>
</gene>
<sequence>MSASMRSTLQTVPESVPADHVTNSKPYHKAIQPTIYCDRPLNLLPLERRITNVRSASSSAVTTARHSNGS</sequence>
<accession>A0ABD1ZW05</accession>
<keyword evidence="3" id="KW-1185">Reference proteome</keyword>
<organism evidence="2 3">
    <name type="scientific">Vespula squamosa</name>
    <name type="common">Southern yellow jacket</name>
    <name type="synonym">Wasp</name>
    <dbReference type="NCBI Taxonomy" id="30214"/>
    <lineage>
        <taxon>Eukaryota</taxon>
        <taxon>Metazoa</taxon>
        <taxon>Ecdysozoa</taxon>
        <taxon>Arthropoda</taxon>
        <taxon>Hexapoda</taxon>
        <taxon>Insecta</taxon>
        <taxon>Pterygota</taxon>
        <taxon>Neoptera</taxon>
        <taxon>Endopterygota</taxon>
        <taxon>Hymenoptera</taxon>
        <taxon>Apocrita</taxon>
        <taxon>Aculeata</taxon>
        <taxon>Vespoidea</taxon>
        <taxon>Vespidae</taxon>
        <taxon>Vespinae</taxon>
        <taxon>Vespula</taxon>
    </lineage>
</organism>